<accession>A0A9D0Z460</accession>
<evidence type="ECO:0000256" key="9">
    <source>
        <dbReference type="ARBA" id="ARBA00023012"/>
    </source>
</evidence>
<dbReference type="Pfam" id="PF02518">
    <property type="entry name" value="HATPase_c"/>
    <property type="match status" value="1"/>
</dbReference>
<comment type="subcellular location">
    <subcellularLocation>
        <location evidence="2">Membrane</location>
        <topology evidence="2">Multi-pass membrane protein</topology>
    </subcellularLocation>
</comment>
<dbReference type="AlphaFoldDB" id="A0A9D0Z460"/>
<dbReference type="SUPFAM" id="SSF47384">
    <property type="entry name" value="Homodimeric domain of signal transducing histidine kinase"/>
    <property type="match status" value="1"/>
</dbReference>
<evidence type="ECO:0000313" key="18">
    <source>
        <dbReference type="Proteomes" id="UP000886796"/>
    </source>
</evidence>
<dbReference type="InterPro" id="IPR036097">
    <property type="entry name" value="HisK_dim/P_sf"/>
</dbReference>
<dbReference type="Pfam" id="PF00672">
    <property type="entry name" value="HAMP"/>
    <property type="match status" value="1"/>
</dbReference>
<dbReference type="InterPro" id="IPR050398">
    <property type="entry name" value="HssS/ArlS-like"/>
</dbReference>
<dbReference type="InterPro" id="IPR005467">
    <property type="entry name" value="His_kinase_dom"/>
</dbReference>
<keyword evidence="10" id="KW-0843">Virulence</keyword>
<feature type="transmembrane region" description="Helical" evidence="14">
    <location>
        <begin position="45"/>
        <end position="68"/>
    </location>
</feature>
<dbReference type="CDD" id="cd06225">
    <property type="entry name" value="HAMP"/>
    <property type="match status" value="1"/>
</dbReference>
<dbReference type="Proteomes" id="UP000886796">
    <property type="component" value="Unassembled WGS sequence"/>
</dbReference>
<evidence type="ECO:0000256" key="10">
    <source>
        <dbReference type="ARBA" id="ARBA00023026"/>
    </source>
</evidence>
<feature type="transmembrane region" description="Helical" evidence="14">
    <location>
        <begin position="12"/>
        <end position="33"/>
    </location>
</feature>
<organism evidence="17 18">
    <name type="scientific">Candidatus Faecousia excrementigallinarum</name>
    <dbReference type="NCBI Taxonomy" id="2840806"/>
    <lineage>
        <taxon>Bacteria</taxon>
        <taxon>Bacillati</taxon>
        <taxon>Bacillota</taxon>
        <taxon>Clostridia</taxon>
        <taxon>Eubacteriales</taxon>
        <taxon>Oscillospiraceae</taxon>
        <taxon>Faecousia</taxon>
    </lineage>
</organism>
<evidence type="ECO:0000256" key="13">
    <source>
        <dbReference type="ARBA" id="ARBA00040841"/>
    </source>
</evidence>
<name>A0A9D0Z460_9FIRM</name>
<dbReference type="InterPro" id="IPR004358">
    <property type="entry name" value="Sig_transdc_His_kin-like_C"/>
</dbReference>
<evidence type="ECO:0000256" key="8">
    <source>
        <dbReference type="ARBA" id="ARBA00022989"/>
    </source>
</evidence>
<gene>
    <name evidence="17" type="ORF">IAB74_09175</name>
</gene>
<dbReference type="Gene3D" id="3.30.565.10">
    <property type="entry name" value="Histidine kinase-like ATPase, C-terminal domain"/>
    <property type="match status" value="1"/>
</dbReference>
<dbReference type="SMART" id="SM00388">
    <property type="entry name" value="HisKA"/>
    <property type="match status" value="1"/>
</dbReference>
<dbReference type="FunFam" id="3.30.565.10:FF:000006">
    <property type="entry name" value="Sensor histidine kinase WalK"/>
    <property type="match status" value="1"/>
</dbReference>
<evidence type="ECO:0000256" key="7">
    <source>
        <dbReference type="ARBA" id="ARBA00022777"/>
    </source>
</evidence>
<dbReference type="CDD" id="cd00075">
    <property type="entry name" value="HATPase"/>
    <property type="match status" value="1"/>
</dbReference>
<feature type="domain" description="Histidine kinase" evidence="15">
    <location>
        <begin position="128"/>
        <end position="341"/>
    </location>
</feature>
<dbReference type="EMBL" id="DVFK01000119">
    <property type="protein sequence ID" value="HIQ68663.1"/>
    <property type="molecule type" value="Genomic_DNA"/>
</dbReference>
<keyword evidence="9" id="KW-0902">Two-component regulatory system</keyword>
<comment type="caution">
    <text evidence="17">The sequence shown here is derived from an EMBL/GenBank/DDBJ whole genome shotgun (WGS) entry which is preliminary data.</text>
</comment>
<dbReference type="InterPro" id="IPR003594">
    <property type="entry name" value="HATPase_dom"/>
</dbReference>
<dbReference type="PROSITE" id="PS50109">
    <property type="entry name" value="HIS_KIN"/>
    <property type="match status" value="1"/>
</dbReference>
<keyword evidence="11 14" id="KW-0472">Membrane</keyword>
<protein>
    <recommendedName>
        <fullName evidence="13">Heme sensor protein HssS</fullName>
        <ecNumber evidence="3">2.7.13.3</ecNumber>
    </recommendedName>
</protein>
<dbReference type="InterPro" id="IPR003660">
    <property type="entry name" value="HAMP_dom"/>
</dbReference>
<comment type="function">
    <text evidence="12">Member of the two-component regulatory system HssS/HssR involved in intracellular heme homeostasis and tempering of staphylococcal virulence. HssS functions as a heme sensor histidine kinase which is autophosphorylated at a histidine residue and transfers its phosphate group to an aspartate residue of HssR. HssR/HssS activates the expression of hrtAB, an efflux pump, in response to extracellular heme, hemin, hemoglobin or blood.</text>
</comment>
<sequence>MLKKLMHSTKWRFILCVIVTNLLSISVTMFVWLPMSRNLFPVGNVLAPYIPMGIATLVAIPISSAISLHSAKPIQDMVEATKSISKGDFSVRVSEEWEGDIGELLHSFNQMTAELGSTELMRNDFINIFSHEFKTPIVSIRGFARRLRSGNLTQQQREEYLQFIAEESERLSRLANSVLLIAKYENQTLIADQTEYDLDEQIRTCILRMESQWSERNIVFDVDLPKLPYRSNAEMMDHVWGNLIGNAIKYSHDNGKIYISARRDESFVTVWIRDEGIGIKPEHIRHIFDKFYQEDTAHASEGNGLGLALVRRIIELSKGEISVESQENHGTVFIVRLPLQQS</sequence>
<dbReference type="GO" id="GO:0000155">
    <property type="term" value="F:phosphorelay sensor kinase activity"/>
    <property type="evidence" value="ECO:0007669"/>
    <property type="project" value="InterPro"/>
</dbReference>
<dbReference type="PROSITE" id="PS50885">
    <property type="entry name" value="HAMP"/>
    <property type="match status" value="1"/>
</dbReference>
<dbReference type="PANTHER" id="PTHR45528">
    <property type="entry name" value="SENSOR HISTIDINE KINASE CPXA"/>
    <property type="match status" value="1"/>
</dbReference>
<keyword evidence="8 14" id="KW-1133">Transmembrane helix</keyword>
<evidence type="ECO:0000256" key="11">
    <source>
        <dbReference type="ARBA" id="ARBA00023136"/>
    </source>
</evidence>
<dbReference type="Gene3D" id="6.10.340.10">
    <property type="match status" value="1"/>
</dbReference>
<proteinExistence type="predicted"/>
<dbReference type="InterPro" id="IPR003661">
    <property type="entry name" value="HisK_dim/P_dom"/>
</dbReference>
<dbReference type="Gene3D" id="1.10.287.130">
    <property type="match status" value="1"/>
</dbReference>
<dbReference type="SUPFAM" id="SSF55874">
    <property type="entry name" value="ATPase domain of HSP90 chaperone/DNA topoisomerase II/histidine kinase"/>
    <property type="match status" value="1"/>
</dbReference>
<dbReference type="EC" id="2.7.13.3" evidence="3"/>
<evidence type="ECO:0000256" key="5">
    <source>
        <dbReference type="ARBA" id="ARBA00022679"/>
    </source>
</evidence>
<keyword evidence="6 14" id="KW-0812">Transmembrane</keyword>
<keyword evidence="7 17" id="KW-0418">Kinase</keyword>
<comment type="catalytic activity">
    <reaction evidence="1">
        <text>ATP + protein L-histidine = ADP + protein N-phospho-L-histidine.</text>
        <dbReference type="EC" id="2.7.13.3"/>
    </reaction>
</comment>
<dbReference type="SMART" id="SM00304">
    <property type="entry name" value="HAMP"/>
    <property type="match status" value="1"/>
</dbReference>
<evidence type="ECO:0000313" key="17">
    <source>
        <dbReference type="EMBL" id="HIQ68663.1"/>
    </source>
</evidence>
<dbReference type="GO" id="GO:0005886">
    <property type="term" value="C:plasma membrane"/>
    <property type="evidence" value="ECO:0007669"/>
    <property type="project" value="TreeGrafter"/>
</dbReference>
<evidence type="ECO:0000256" key="12">
    <source>
        <dbReference type="ARBA" id="ARBA00037219"/>
    </source>
</evidence>
<dbReference type="SUPFAM" id="SSF158472">
    <property type="entry name" value="HAMP domain-like"/>
    <property type="match status" value="1"/>
</dbReference>
<evidence type="ECO:0000256" key="4">
    <source>
        <dbReference type="ARBA" id="ARBA00022553"/>
    </source>
</evidence>
<evidence type="ECO:0000259" key="15">
    <source>
        <dbReference type="PROSITE" id="PS50109"/>
    </source>
</evidence>
<dbReference type="InterPro" id="IPR036890">
    <property type="entry name" value="HATPase_C_sf"/>
</dbReference>
<evidence type="ECO:0000256" key="2">
    <source>
        <dbReference type="ARBA" id="ARBA00004141"/>
    </source>
</evidence>
<evidence type="ECO:0000259" key="16">
    <source>
        <dbReference type="PROSITE" id="PS50885"/>
    </source>
</evidence>
<dbReference type="SMART" id="SM00387">
    <property type="entry name" value="HATPase_c"/>
    <property type="match status" value="1"/>
</dbReference>
<reference evidence="17" key="2">
    <citation type="journal article" date="2021" name="PeerJ">
        <title>Extensive microbial diversity within the chicken gut microbiome revealed by metagenomics and culture.</title>
        <authorList>
            <person name="Gilroy R."/>
            <person name="Ravi A."/>
            <person name="Getino M."/>
            <person name="Pursley I."/>
            <person name="Horton D.L."/>
            <person name="Alikhan N.F."/>
            <person name="Baker D."/>
            <person name="Gharbi K."/>
            <person name="Hall N."/>
            <person name="Watson M."/>
            <person name="Adriaenssens E.M."/>
            <person name="Foster-Nyarko E."/>
            <person name="Jarju S."/>
            <person name="Secka A."/>
            <person name="Antonio M."/>
            <person name="Oren A."/>
            <person name="Chaudhuri R.R."/>
            <person name="La Ragione R."/>
            <person name="Hildebrand F."/>
            <person name="Pallen M.J."/>
        </authorList>
    </citation>
    <scope>NUCLEOTIDE SEQUENCE</scope>
    <source>
        <strain evidence="17">13361</strain>
    </source>
</reference>
<feature type="domain" description="HAMP" evidence="16">
    <location>
        <begin position="68"/>
        <end position="120"/>
    </location>
</feature>
<dbReference type="CDD" id="cd00082">
    <property type="entry name" value="HisKA"/>
    <property type="match status" value="1"/>
</dbReference>
<dbReference type="PRINTS" id="PR00344">
    <property type="entry name" value="BCTRLSENSOR"/>
</dbReference>
<evidence type="ECO:0000256" key="14">
    <source>
        <dbReference type="SAM" id="Phobius"/>
    </source>
</evidence>
<keyword evidence="5" id="KW-0808">Transferase</keyword>
<evidence type="ECO:0000256" key="6">
    <source>
        <dbReference type="ARBA" id="ARBA00022692"/>
    </source>
</evidence>
<evidence type="ECO:0000256" key="1">
    <source>
        <dbReference type="ARBA" id="ARBA00000085"/>
    </source>
</evidence>
<dbReference type="Pfam" id="PF00512">
    <property type="entry name" value="HisKA"/>
    <property type="match status" value="1"/>
</dbReference>
<dbReference type="PANTHER" id="PTHR45528:SF11">
    <property type="entry name" value="HISTIDINE KINASE"/>
    <property type="match status" value="1"/>
</dbReference>
<keyword evidence="4" id="KW-0597">Phosphoprotein</keyword>
<evidence type="ECO:0000256" key="3">
    <source>
        <dbReference type="ARBA" id="ARBA00012438"/>
    </source>
</evidence>
<reference evidence="17" key="1">
    <citation type="submission" date="2020-10" db="EMBL/GenBank/DDBJ databases">
        <authorList>
            <person name="Gilroy R."/>
        </authorList>
    </citation>
    <scope>NUCLEOTIDE SEQUENCE</scope>
    <source>
        <strain evidence="17">13361</strain>
    </source>
</reference>